<feature type="transmembrane region" description="Helical" evidence="1">
    <location>
        <begin position="113"/>
        <end position="133"/>
    </location>
</feature>
<proteinExistence type="predicted"/>
<reference evidence="2 3" key="1">
    <citation type="submission" date="2018-03" db="EMBL/GenBank/DDBJ databases">
        <title>Genomic Encyclopedia of Archaeal and Bacterial Type Strains, Phase II (KMG-II): from individual species to whole genera.</title>
        <authorList>
            <person name="Goeker M."/>
        </authorList>
    </citation>
    <scope>NUCLEOTIDE SEQUENCE [LARGE SCALE GENOMIC DNA]</scope>
    <source>
        <strain evidence="2 3">DSM 43146</strain>
    </source>
</reference>
<organism evidence="2 3">
    <name type="scientific">Actinoplanes italicus</name>
    <dbReference type="NCBI Taxonomy" id="113567"/>
    <lineage>
        <taxon>Bacteria</taxon>
        <taxon>Bacillati</taxon>
        <taxon>Actinomycetota</taxon>
        <taxon>Actinomycetes</taxon>
        <taxon>Micromonosporales</taxon>
        <taxon>Micromonosporaceae</taxon>
        <taxon>Actinoplanes</taxon>
    </lineage>
</organism>
<keyword evidence="3" id="KW-1185">Reference proteome</keyword>
<sequence>MRIPVEVPATVRVAFWCWLAAVGAGVIETILVVTGGGHQDGLVAGVAVRAVVFTAAVVVSWQMLTGRPWARIALTAGLGVIGLSSLVADPIAWLAEGNSVASLLADSTMSDLIFGAVRAVHVVAVLAATALMFTPPANAWFRPASAGDHPRLTSGKAHPARRAS</sequence>
<dbReference type="AlphaFoldDB" id="A0A2T0K837"/>
<dbReference type="OrthoDB" id="4476959at2"/>
<evidence type="ECO:0000313" key="3">
    <source>
        <dbReference type="Proteomes" id="UP000239415"/>
    </source>
</evidence>
<dbReference type="RefSeq" id="WP_146169294.1">
    <property type="nucleotide sequence ID" value="NZ_BOMO01000094.1"/>
</dbReference>
<comment type="caution">
    <text evidence="2">The sequence shown here is derived from an EMBL/GenBank/DDBJ whole genome shotgun (WGS) entry which is preliminary data.</text>
</comment>
<keyword evidence="1" id="KW-0812">Transmembrane</keyword>
<feature type="transmembrane region" description="Helical" evidence="1">
    <location>
        <begin position="12"/>
        <end position="35"/>
    </location>
</feature>
<protein>
    <submittedName>
        <fullName evidence="2">Uncharacterized protein</fullName>
    </submittedName>
</protein>
<keyword evidence="1" id="KW-1133">Transmembrane helix</keyword>
<gene>
    <name evidence="2" type="ORF">CLV67_11151</name>
</gene>
<feature type="transmembrane region" description="Helical" evidence="1">
    <location>
        <begin position="41"/>
        <end position="61"/>
    </location>
</feature>
<keyword evidence="1" id="KW-0472">Membrane</keyword>
<accession>A0A2T0K837</accession>
<name>A0A2T0K837_9ACTN</name>
<evidence type="ECO:0000256" key="1">
    <source>
        <dbReference type="SAM" id="Phobius"/>
    </source>
</evidence>
<feature type="transmembrane region" description="Helical" evidence="1">
    <location>
        <begin position="73"/>
        <end position="93"/>
    </location>
</feature>
<dbReference type="Proteomes" id="UP000239415">
    <property type="component" value="Unassembled WGS sequence"/>
</dbReference>
<dbReference type="EMBL" id="PVMZ01000011">
    <property type="protein sequence ID" value="PRX18904.1"/>
    <property type="molecule type" value="Genomic_DNA"/>
</dbReference>
<evidence type="ECO:0000313" key="2">
    <source>
        <dbReference type="EMBL" id="PRX18904.1"/>
    </source>
</evidence>